<evidence type="ECO:0000313" key="1">
    <source>
        <dbReference type="EMBL" id="EGW22311.1"/>
    </source>
</evidence>
<reference evidence="1 2" key="1">
    <citation type="submission" date="2011-06" db="EMBL/GenBank/DDBJ databases">
        <title>Genomic sequence of Methylobacter tundripaludum SV96.</title>
        <authorList>
            <consortium name="US DOE Joint Genome Institute"/>
            <person name="Lucas S."/>
            <person name="Han J."/>
            <person name="Lapidus A."/>
            <person name="Cheng J.-F."/>
            <person name="Goodwin L."/>
            <person name="Pitluck S."/>
            <person name="Held B."/>
            <person name="Detter J.C."/>
            <person name="Han C."/>
            <person name="Tapia R."/>
            <person name="Land M."/>
            <person name="Hauser L."/>
            <person name="Kyrpides N."/>
            <person name="Ivanova N."/>
            <person name="Ovchinnikova G."/>
            <person name="Pagani I."/>
            <person name="Klotz M.G."/>
            <person name="Dispirito A.A."/>
            <person name="Murrell J.C."/>
            <person name="Dunfield P."/>
            <person name="Kalyuzhnaya M.G."/>
            <person name="Svenning M."/>
            <person name="Trotsenko Y.A."/>
            <person name="Stein L.Y."/>
            <person name="Woyke T."/>
        </authorList>
    </citation>
    <scope>NUCLEOTIDE SEQUENCE [LARGE SCALE GENOMIC DNA]</scope>
    <source>
        <strain evidence="2">ATCC BAA-1195 / DSM 17260 / SV96</strain>
    </source>
</reference>
<sequence length="125" mass="13424">MIDSTTNQSIKTTMRVDISEPVISREMQLDLLGVVSTQIMVTGRALSRATALISSDTLAGEANKKALEVLLADTHKQIMGIGELVGVVLICSDQHIVESLIESSRTRLKAICRLAIESSKKSGGE</sequence>
<protein>
    <submittedName>
        <fullName evidence="1">Uncharacterized protein</fullName>
    </submittedName>
</protein>
<organism evidence="1 2">
    <name type="scientific">Methylobacter tundripaludum (strain ATCC BAA-1195 / DSM 17260 / SV96)</name>
    <dbReference type="NCBI Taxonomy" id="697282"/>
    <lineage>
        <taxon>Bacteria</taxon>
        <taxon>Pseudomonadati</taxon>
        <taxon>Pseudomonadota</taxon>
        <taxon>Gammaproteobacteria</taxon>
        <taxon>Methylococcales</taxon>
        <taxon>Methylococcaceae</taxon>
        <taxon>Methylobacter</taxon>
    </lineage>
</organism>
<dbReference type="EMBL" id="JH109152">
    <property type="protein sequence ID" value="EGW22311.1"/>
    <property type="molecule type" value="Genomic_DNA"/>
</dbReference>
<dbReference type="AlphaFoldDB" id="G3ISE1"/>
<evidence type="ECO:0000313" key="2">
    <source>
        <dbReference type="Proteomes" id="UP000004664"/>
    </source>
</evidence>
<dbReference type="HOGENOM" id="CLU_1990062_0_0_6"/>
<keyword evidence="2" id="KW-1185">Reference proteome</keyword>
<accession>G3ISE1</accession>
<proteinExistence type="predicted"/>
<gene>
    <name evidence="1" type="ORF">Mettu_1120</name>
</gene>
<dbReference type="STRING" id="697282.Mettu_1120"/>
<name>G3ISE1_METTV</name>
<dbReference type="Proteomes" id="UP000004664">
    <property type="component" value="Unassembled WGS sequence"/>
</dbReference>
<dbReference type="RefSeq" id="WP_006890282.1">
    <property type="nucleotide sequence ID" value="NZ_JH109152.1"/>
</dbReference>